<protein>
    <recommendedName>
        <fullName evidence="1">Pyrrolo-quinoline quinone repeat domain-containing protein</fullName>
    </recommendedName>
</protein>
<proteinExistence type="predicted"/>
<evidence type="ECO:0000313" key="2">
    <source>
        <dbReference type="EMBL" id="GAI55856.1"/>
    </source>
</evidence>
<accession>X1QM33</accession>
<dbReference type="InterPro" id="IPR011047">
    <property type="entry name" value="Quinoprotein_ADH-like_sf"/>
</dbReference>
<feature type="domain" description="Pyrrolo-quinoline quinone repeat" evidence="1">
    <location>
        <begin position="11"/>
        <end position="111"/>
    </location>
</feature>
<dbReference type="AlphaFoldDB" id="X1QM33"/>
<sequence>MLRVLTVRFISLDAKSGREVAGAVELESPISSSPVVVDGKVIIASQEGRVYSLDTSNHQLRLLFDVGDDGEEIYAPLCASDGVVYIHAQSSKHDTLYALNAQTGVTLWRLSLSSE</sequence>
<name>X1QM33_9ZZZZ</name>
<dbReference type="SUPFAM" id="SSF50998">
    <property type="entry name" value="Quinoprotein alcohol dehydrogenase-like"/>
    <property type="match status" value="1"/>
</dbReference>
<evidence type="ECO:0000259" key="1">
    <source>
        <dbReference type="Pfam" id="PF13360"/>
    </source>
</evidence>
<dbReference type="Pfam" id="PF13360">
    <property type="entry name" value="PQQ_2"/>
    <property type="match status" value="1"/>
</dbReference>
<reference evidence="2" key="1">
    <citation type="journal article" date="2014" name="Front. Microbiol.">
        <title>High frequency of phylogenetically diverse reductive dehalogenase-homologous genes in deep subseafloor sedimentary metagenomes.</title>
        <authorList>
            <person name="Kawai M."/>
            <person name="Futagami T."/>
            <person name="Toyoda A."/>
            <person name="Takaki Y."/>
            <person name="Nishi S."/>
            <person name="Hori S."/>
            <person name="Arai W."/>
            <person name="Tsubouchi T."/>
            <person name="Morono Y."/>
            <person name="Uchiyama I."/>
            <person name="Ito T."/>
            <person name="Fujiyama A."/>
            <person name="Inagaki F."/>
            <person name="Takami H."/>
        </authorList>
    </citation>
    <scope>NUCLEOTIDE SEQUENCE</scope>
    <source>
        <strain evidence="2">Expedition CK06-06</strain>
    </source>
</reference>
<dbReference type="InterPro" id="IPR002372">
    <property type="entry name" value="PQQ_rpt_dom"/>
</dbReference>
<gene>
    <name evidence="2" type="ORF">S06H3_55101</name>
</gene>
<organism evidence="2">
    <name type="scientific">marine sediment metagenome</name>
    <dbReference type="NCBI Taxonomy" id="412755"/>
    <lineage>
        <taxon>unclassified sequences</taxon>
        <taxon>metagenomes</taxon>
        <taxon>ecological metagenomes</taxon>
    </lineage>
</organism>
<dbReference type="Gene3D" id="2.130.10.10">
    <property type="entry name" value="YVTN repeat-like/Quinoprotein amine dehydrogenase"/>
    <property type="match status" value="1"/>
</dbReference>
<dbReference type="EMBL" id="BARV01035296">
    <property type="protein sequence ID" value="GAI55856.1"/>
    <property type="molecule type" value="Genomic_DNA"/>
</dbReference>
<comment type="caution">
    <text evidence="2">The sequence shown here is derived from an EMBL/GenBank/DDBJ whole genome shotgun (WGS) entry which is preliminary data.</text>
</comment>
<dbReference type="InterPro" id="IPR018391">
    <property type="entry name" value="PQQ_b-propeller_rpt"/>
</dbReference>
<dbReference type="SMART" id="SM00564">
    <property type="entry name" value="PQQ"/>
    <property type="match status" value="2"/>
</dbReference>
<dbReference type="InterPro" id="IPR015943">
    <property type="entry name" value="WD40/YVTN_repeat-like_dom_sf"/>
</dbReference>